<evidence type="ECO:0000313" key="4">
    <source>
        <dbReference type="EMBL" id="VFU46182.1"/>
    </source>
</evidence>
<dbReference type="EMBL" id="CAADRP010001641">
    <property type="protein sequence ID" value="VFU46182.1"/>
    <property type="molecule type" value="Genomic_DNA"/>
</dbReference>
<dbReference type="InterPro" id="IPR040618">
    <property type="entry name" value="Pre-Nudix"/>
</dbReference>
<gene>
    <name evidence="4" type="ORF">SVIM_LOCUS292382</name>
</gene>
<evidence type="ECO:0000259" key="3">
    <source>
        <dbReference type="Pfam" id="PF18290"/>
    </source>
</evidence>
<feature type="domain" description="Pre-nudix hydrolase" evidence="3">
    <location>
        <begin position="28"/>
        <end position="104"/>
    </location>
</feature>
<sequence length="246" mass="27912">MSSPSTSVLKGKTVLPADKIQQIGLLYAVNDKYGGVMVDMKEPMDSHIYVPLLRASISQWRQQGKKGVWIKLPIQLANLVEPTVKEGFRYHHAESDYLMLVHWIPDSPDALPANASHIVGIGAFVMNNKREVPLLDCSINISMLFSELKVLVVKEKHGYFEGKDVWKFPTGVVNQIDTEFMEILAFRQTHKQFLGKSDLFFVCMLRPLSFDITKQDSEIKAAQVPFIFLAVHFLVLELDIVVYALY</sequence>
<dbReference type="GO" id="GO:0051287">
    <property type="term" value="F:NAD binding"/>
    <property type="evidence" value="ECO:0007669"/>
    <property type="project" value="TreeGrafter"/>
</dbReference>
<evidence type="ECO:0000256" key="1">
    <source>
        <dbReference type="ARBA" id="ARBA00005582"/>
    </source>
</evidence>
<evidence type="ECO:0000256" key="2">
    <source>
        <dbReference type="ARBA" id="ARBA00022801"/>
    </source>
</evidence>
<keyword evidence="2" id="KW-0378">Hydrolase</keyword>
<organism evidence="4">
    <name type="scientific">Salix viminalis</name>
    <name type="common">Common osier</name>
    <name type="synonym">Basket willow</name>
    <dbReference type="NCBI Taxonomy" id="40686"/>
    <lineage>
        <taxon>Eukaryota</taxon>
        <taxon>Viridiplantae</taxon>
        <taxon>Streptophyta</taxon>
        <taxon>Embryophyta</taxon>
        <taxon>Tracheophyta</taxon>
        <taxon>Spermatophyta</taxon>
        <taxon>Magnoliopsida</taxon>
        <taxon>eudicotyledons</taxon>
        <taxon>Gunneridae</taxon>
        <taxon>Pentapetalae</taxon>
        <taxon>rosids</taxon>
        <taxon>fabids</taxon>
        <taxon>Malpighiales</taxon>
        <taxon>Salicaceae</taxon>
        <taxon>Saliceae</taxon>
        <taxon>Salix</taxon>
    </lineage>
</organism>
<dbReference type="Gene3D" id="3.40.630.30">
    <property type="match status" value="1"/>
</dbReference>
<dbReference type="GO" id="GO:0035529">
    <property type="term" value="F:NADH pyrophosphatase activity"/>
    <property type="evidence" value="ECO:0007669"/>
    <property type="project" value="TreeGrafter"/>
</dbReference>
<dbReference type="PANTHER" id="PTHR13994">
    <property type="entry name" value="NUDIX HYDROLASE RELATED"/>
    <property type="match status" value="1"/>
</dbReference>
<dbReference type="AlphaFoldDB" id="A0A6N2M0P5"/>
<protein>
    <recommendedName>
        <fullName evidence="3">Pre-nudix hydrolase domain-containing protein</fullName>
    </recommendedName>
</protein>
<dbReference type="PRINTS" id="PR01356">
    <property type="entry name" value="GFGPROTEIN"/>
</dbReference>
<accession>A0A6N2M0P5</accession>
<name>A0A6N2M0P5_SALVM</name>
<dbReference type="FunFam" id="3.40.630.30:FF:000016">
    <property type="entry name" value="nudix hydrolase 2"/>
    <property type="match status" value="1"/>
</dbReference>
<dbReference type="InterPro" id="IPR003293">
    <property type="entry name" value="Nudix_hydrolase6-like"/>
</dbReference>
<reference evidence="4" key="1">
    <citation type="submission" date="2019-03" db="EMBL/GenBank/DDBJ databases">
        <authorList>
            <person name="Mank J."/>
            <person name="Almeida P."/>
        </authorList>
    </citation>
    <scope>NUCLEOTIDE SEQUENCE</scope>
    <source>
        <strain evidence="4">78183</strain>
    </source>
</reference>
<dbReference type="GO" id="GO:0047631">
    <property type="term" value="F:ADP-ribose diphosphatase activity"/>
    <property type="evidence" value="ECO:0007669"/>
    <property type="project" value="TreeGrafter"/>
</dbReference>
<dbReference type="Pfam" id="PF18290">
    <property type="entry name" value="Nudix_hydro"/>
    <property type="match status" value="1"/>
</dbReference>
<comment type="similarity">
    <text evidence="1">Belongs to the Nudix hydrolase family.</text>
</comment>
<proteinExistence type="inferred from homology"/>
<dbReference type="PANTHER" id="PTHR13994:SF26">
    <property type="entry name" value="NUDIX HYDROLASE 5-RELATED"/>
    <property type="match status" value="1"/>
</dbReference>